<dbReference type="EMBL" id="JACHIH010000018">
    <property type="protein sequence ID" value="MBB5048235.1"/>
    <property type="molecule type" value="Genomic_DNA"/>
</dbReference>
<reference evidence="2 3" key="1">
    <citation type="submission" date="2020-08" db="EMBL/GenBank/DDBJ databases">
        <title>Genomic Encyclopedia of Type Strains, Phase IV (KMG-IV): sequencing the most valuable type-strain genomes for metagenomic binning, comparative biology and taxonomic classification.</title>
        <authorList>
            <person name="Goeker M."/>
        </authorList>
    </citation>
    <scope>NUCLEOTIDE SEQUENCE [LARGE SCALE GENOMIC DNA]</scope>
    <source>
        <strain evidence="2 3">DSM 12706</strain>
    </source>
</reference>
<sequence>MALRGAAASSTVIPAKAGIQYCRAIAAMCGPRSIALQYWVARSSRAMTAARGARDCASRSRSRFSNSHDESGYAFAISRRVAPELCEVPLEKNEGDGAPHGARWNFAASRLALRRQVANRASPCGAPAAAIMGPGTVLPGTGAMHSAPPIPAISRRSPVPRPANQQVAEPRSGPGRWPGASRVVLARHQRGTPRRPSGSCLPLGSEYLAGRPAARSVPLQKRPREAPLTDRTIGI</sequence>
<feature type="region of interest" description="Disordered" evidence="1">
    <location>
        <begin position="155"/>
        <end position="179"/>
    </location>
</feature>
<comment type="caution">
    <text evidence="2">The sequence shown here is derived from an EMBL/GenBank/DDBJ whole genome shotgun (WGS) entry which is preliminary data.</text>
</comment>
<keyword evidence="3" id="KW-1185">Reference proteome</keyword>
<dbReference type="AlphaFoldDB" id="A0A7W7Z584"/>
<accession>A0A7W7Z584</accession>
<evidence type="ECO:0000313" key="2">
    <source>
        <dbReference type="EMBL" id="MBB5048235.1"/>
    </source>
</evidence>
<evidence type="ECO:0000313" key="3">
    <source>
        <dbReference type="Proteomes" id="UP000542353"/>
    </source>
</evidence>
<evidence type="ECO:0000256" key="1">
    <source>
        <dbReference type="SAM" id="MobiDB-lite"/>
    </source>
</evidence>
<gene>
    <name evidence="2" type="ORF">HNR60_002997</name>
</gene>
<organism evidence="2 3">
    <name type="scientific">Rhodopseudomonas rhenobacensis</name>
    <dbReference type="NCBI Taxonomy" id="87461"/>
    <lineage>
        <taxon>Bacteria</taxon>
        <taxon>Pseudomonadati</taxon>
        <taxon>Pseudomonadota</taxon>
        <taxon>Alphaproteobacteria</taxon>
        <taxon>Hyphomicrobiales</taxon>
        <taxon>Nitrobacteraceae</taxon>
        <taxon>Rhodopseudomonas</taxon>
    </lineage>
</organism>
<feature type="region of interest" description="Disordered" evidence="1">
    <location>
        <begin position="211"/>
        <end position="235"/>
    </location>
</feature>
<name>A0A7W7Z584_9BRAD</name>
<proteinExistence type="predicted"/>
<protein>
    <submittedName>
        <fullName evidence="2">Uncharacterized protein</fullName>
    </submittedName>
</protein>
<dbReference type="Proteomes" id="UP000542353">
    <property type="component" value="Unassembled WGS sequence"/>
</dbReference>